<evidence type="ECO:0000259" key="16">
    <source>
        <dbReference type="Pfam" id="PF00156"/>
    </source>
</evidence>
<evidence type="ECO:0000256" key="13">
    <source>
        <dbReference type="ARBA" id="ARBA00048811"/>
    </source>
</evidence>
<dbReference type="GO" id="GO:0000166">
    <property type="term" value="F:nucleotide binding"/>
    <property type="evidence" value="ECO:0007669"/>
    <property type="project" value="UniProtKB-KW"/>
</dbReference>
<keyword evidence="6 15" id="KW-0963">Cytoplasm</keyword>
<protein>
    <recommendedName>
        <fullName evidence="5 15">Hypoxanthine phosphoribosyltransferase</fullName>
        <ecNumber evidence="5 15">2.4.2.8</ecNumber>
    </recommendedName>
</protein>
<dbReference type="GO" id="GO:0000287">
    <property type="term" value="F:magnesium ion binding"/>
    <property type="evidence" value="ECO:0007669"/>
    <property type="project" value="TreeGrafter"/>
</dbReference>
<keyword evidence="9 15" id="KW-0479">Metal-binding</keyword>
<reference evidence="17 18" key="1">
    <citation type="submission" date="2017-05" db="EMBL/GenBank/DDBJ databases">
        <authorList>
            <person name="Varghese N."/>
            <person name="Submissions S."/>
        </authorList>
    </citation>
    <scope>NUCLEOTIDE SEQUENCE [LARGE SCALE GENOMIC DNA]</scope>
    <source>
        <strain evidence="17 18">DSM 16304</strain>
    </source>
</reference>
<feature type="domain" description="Phosphoribosyltransferase" evidence="16">
    <location>
        <begin position="16"/>
        <end position="155"/>
    </location>
</feature>
<dbReference type="SUPFAM" id="SSF53271">
    <property type="entry name" value="PRTase-like"/>
    <property type="match status" value="1"/>
</dbReference>
<evidence type="ECO:0000256" key="8">
    <source>
        <dbReference type="ARBA" id="ARBA00022679"/>
    </source>
</evidence>
<comment type="similarity">
    <text evidence="4 15">Belongs to the purine/pyrimidine phosphoribosyltransferase family.</text>
</comment>
<evidence type="ECO:0000256" key="15">
    <source>
        <dbReference type="RuleBase" id="RU364099"/>
    </source>
</evidence>
<keyword evidence="8 15" id="KW-0808">Transferase</keyword>
<evidence type="ECO:0000256" key="5">
    <source>
        <dbReference type="ARBA" id="ARBA00011895"/>
    </source>
</evidence>
<dbReference type="GO" id="GO:0006166">
    <property type="term" value="P:purine ribonucleoside salvage"/>
    <property type="evidence" value="ECO:0007669"/>
    <property type="project" value="UniProtKB-KW"/>
</dbReference>
<evidence type="ECO:0000256" key="9">
    <source>
        <dbReference type="ARBA" id="ARBA00022723"/>
    </source>
</evidence>
<dbReference type="PANTHER" id="PTHR43340:SF1">
    <property type="entry name" value="HYPOXANTHINE PHOSPHORIBOSYLTRANSFERASE"/>
    <property type="match status" value="1"/>
</dbReference>
<dbReference type="Proteomes" id="UP000317315">
    <property type="component" value="Unassembled WGS sequence"/>
</dbReference>
<keyword evidence="11 15" id="KW-0547">Nucleotide-binding</keyword>
<keyword evidence="12 15" id="KW-0460">Magnesium</keyword>
<dbReference type="GO" id="GO:0032264">
    <property type="term" value="P:IMP salvage"/>
    <property type="evidence" value="ECO:0007669"/>
    <property type="project" value="UniProtKB-UniPathway"/>
</dbReference>
<evidence type="ECO:0000256" key="1">
    <source>
        <dbReference type="ARBA" id="ARBA00001946"/>
    </source>
</evidence>
<comment type="catalytic activity">
    <reaction evidence="13">
        <text>GMP + diphosphate = guanine + 5-phospho-alpha-D-ribose 1-diphosphate</text>
        <dbReference type="Rhea" id="RHEA:25424"/>
        <dbReference type="ChEBI" id="CHEBI:16235"/>
        <dbReference type="ChEBI" id="CHEBI:33019"/>
        <dbReference type="ChEBI" id="CHEBI:58017"/>
        <dbReference type="ChEBI" id="CHEBI:58115"/>
        <dbReference type="EC" id="2.4.2.8"/>
    </reaction>
    <physiologicalReaction direction="right-to-left" evidence="13">
        <dbReference type="Rhea" id="RHEA:25426"/>
    </physiologicalReaction>
</comment>
<dbReference type="GO" id="GO:0005829">
    <property type="term" value="C:cytosol"/>
    <property type="evidence" value="ECO:0007669"/>
    <property type="project" value="TreeGrafter"/>
</dbReference>
<evidence type="ECO:0000256" key="12">
    <source>
        <dbReference type="ARBA" id="ARBA00022842"/>
    </source>
</evidence>
<dbReference type="Gene3D" id="3.40.50.2020">
    <property type="match status" value="1"/>
</dbReference>
<dbReference type="RefSeq" id="WP_142935218.1">
    <property type="nucleotide sequence ID" value="NZ_FXTM01000010.1"/>
</dbReference>
<dbReference type="Pfam" id="PF00156">
    <property type="entry name" value="Pribosyltran"/>
    <property type="match status" value="1"/>
</dbReference>
<dbReference type="EC" id="2.4.2.8" evidence="5 15"/>
<accession>A0A521C6P5</accession>
<proteinExistence type="inferred from homology"/>
<evidence type="ECO:0000256" key="3">
    <source>
        <dbReference type="ARBA" id="ARBA00004669"/>
    </source>
</evidence>
<comment type="catalytic activity">
    <reaction evidence="14">
        <text>IMP + diphosphate = hypoxanthine + 5-phospho-alpha-D-ribose 1-diphosphate</text>
        <dbReference type="Rhea" id="RHEA:17973"/>
        <dbReference type="ChEBI" id="CHEBI:17368"/>
        <dbReference type="ChEBI" id="CHEBI:33019"/>
        <dbReference type="ChEBI" id="CHEBI:58017"/>
        <dbReference type="ChEBI" id="CHEBI:58053"/>
        <dbReference type="EC" id="2.4.2.8"/>
    </reaction>
    <physiologicalReaction direction="right-to-left" evidence="14">
        <dbReference type="Rhea" id="RHEA:17975"/>
    </physiologicalReaction>
</comment>
<dbReference type="GO" id="GO:0004422">
    <property type="term" value="F:hypoxanthine phosphoribosyltransferase activity"/>
    <property type="evidence" value="ECO:0007669"/>
    <property type="project" value="InterPro"/>
</dbReference>
<keyword evidence="7 15" id="KW-0328">Glycosyltransferase</keyword>
<dbReference type="InterPro" id="IPR000836">
    <property type="entry name" value="PRTase_dom"/>
</dbReference>
<comment type="cofactor">
    <cofactor evidence="1 15">
        <name>Mg(2+)</name>
        <dbReference type="ChEBI" id="CHEBI:18420"/>
    </cofactor>
</comment>
<evidence type="ECO:0000256" key="2">
    <source>
        <dbReference type="ARBA" id="ARBA00004496"/>
    </source>
</evidence>
<dbReference type="NCBIfam" id="TIGR01203">
    <property type="entry name" value="HGPRTase"/>
    <property type="match status" value="1"/>
</dbReference>
<name>A0A521C6P5_9BACT</name>
<dbReference type="InterPro" id="IPR029057">
    <property type="entry name" value="PRTase-like"/>
</dbReference>
<organism evidence="17 18">
    <name type="scientific">Balnearium lithotrophicum</name>
    <dbReference type="NCBI Taxonomy" id="223788"/>
    <lineage>
        <taxon>Bacteria</taxon>
        <taxon>Pseudomonadati</taxon>
        <taxon>Aquificota</taxon>
        <taxon>Aquificia</taxon>
        <taxon>Desulfurobacteriales</taxon>
        <taxon>Desulfurobacteriaceae</taxon>
        <taxon>Balnearium</taxon>
    </lineage>
</organism>
<evidence type="ECO:0000313" key="18">
    <source>
        <dbReference type="Proteomes" id="UP000317315"/>
    </source>
</evidence>
<dbReference type="InterPro" id="IPR050408">
    <property type="entry name" value="HGPRT"/>
</dbReference>
<evidence type="ECO:0000256" key="14">
    <source>
        <dbReference type="ARBA" id="ARBA00049402"/>
    </source>
</evidence>
<dbReference type="EMBL" id="FXTM01000010">
    <property type="protein sequence ID" value="SMO55088.1"/>
    <property type="molecule type" value="Genomic_DNA"/>
</dbReference>
<dbReference type="GO" id="GO:0032263">
    <property type="term" value="P:GMP salvage"/>
    <property type="evidence" value="ECO:0007669"/>
    <property type="project" value="TreeGrafter"/>
</dbReference>
<evidence type="ECO:0000256" key="7">
    <source>
        <dbReference type="ARBA" id="ARBA00022676"/>
    </source>
</evidence>
<dbReference type="CDD" id="cd06223">
    <property type="entry name" value="PRTases_typeI"/>
    <property type="match status" value="1"/>
</dbReference>
<keyword evidence="18" id="KW-1185">Reference proteome</keyword>
<gene>
    <name evidence="17" type="ORF">SAMN06269117_11015</name>
</gene>
<evidence type="ECO:0000256" key="4">
    <source>
        <dbReference type="ARBA" id="ARBA00008391"/>
    </source>
</evidence>
<evidence type="ECO:0000256" key="6">
    <source>
        <dbReference type="ARBA" id="ARBA00022490"/>
    </source>
</evidence>
<evidence type="ECO:0000256" key="10">
    <source>
        <dbReference type="ARBA" id="ARBA00022726"/>
    </source>
</evidence>
<dbReference type="GO" id="GO:0046100">
    <property type="term" value="P:hypoxanthine metabolic process"/>
    <property type="evidence" value="ECO:0007669"/>
    <property type="project" value="TreeGrafter"/>
</dbReference>
<comment type="subcellular location">
    <subcellularLocation>
        <location evidence="2 15">Cytoplasm</location>
    </subcellularLocation>
</comment>
<keyword evidence="10 15" id="KW-0660">Purine salvage</keyword>
<dbReference type="InterPro" id="IPR005904">
    <property type="entry name" value="Hxn_phspho_trans"/>
</dbReference>
<comment type="pathway">
    <text evidence="3 15">Purine metabolism; IMP biosynthesis via salvage pathway; IMP from hypoxanthine: step 1/1.</text>
</comment>
<dbReference type="GO" id="GO:0052657">
    <property type="term" value="F:guanine phosphoribosyltransferase activity"/>
    <property type="evidence" value="ECO:0007669"/>
    <property type="project" value="RHEA"/>
</dbReference>
<dbReference type="OrthoDB" id="9802824at2"/>
<evidence type="ECO:0000256" key="11">
    <source>
        <dbReference type="ARBA" id="ARBA00022741"/>
    </source>
</evidence>
<dbReference type="GO" id="GO:0006178">
    <property type="term" value="P:guanine salvage"/>
    <property type="evidence" value="ECO:0007669"/>
    <property type="project" value="TreeGrafter"/>
</dbReference>
<evidence type="ECO:0000313" key="17">
    <source>
        <dbReference type="EMBL" id="SMO55088.1"/>
    </source>
</evidence>
<dbReference type="AlphaFoldDB" id="A0A521C6P5"/>
<dbReference type="PANTHER" id="PTHR43340">
    <property type="entry name" value="HYPOXANTHINE-GUANINE PHOSPHORIBOSYLTRANSFERASE"/>
    <property type="match status" value="1"/>
</dbReference>
<sequence>MRRRLRVLIPEERIRKRVEELGREIPKSMDSPVITVVSLLKGALMFTSDLIRHLRAETEVDFFRVTSYSGKRKGKLQITYRPEIPLKGKHVLIVDDIFDTGETLHAVYSEILKEKPLTVKTCVLLDKEVKKRVNLKPDFVGFKIPNYFVFGYGLDLNEMYRDLPYIGYFEGDGNE</sequence>
<dbReference type="UniPathway" id="UPA00591">
    <property type="reaction ID" value="UER00648"/>
</dbReference>